<evidence type="ECO:0000313" key="2">
    <source>
        <dbReference type="EMBL" id="RZF22114.1"/>
    </source>
</evidence>
<accession>A0ABY0IHY8</accession>
<sequence>MQKKALILLFMLLTISNAFAIKLDIVWTENFEKEIHLECRDPGCLDGSSRGIIFESICDECFSDSINATFIFNDITTYLHRGELISTDEFINYLFEEEYITIQYDTPYDVVSSRSKEIKKLLFQNLCPNEYDAIIFFERGYGNIFSSPQLIYCGEEVYSALLF</sequence>
<keyword evidence="3" id="KW-1185">Reference proteome</keyword>
<reference evidence="3" key="1">
    <citation type="journal article" date="2019" name="Int. J. Syst. Evol. Microbiol.">
        <title>Halobacteriovorax valvorus sp. nov., a novel prokaryotic predator isolated from coastal seawater of China.</title>
        <authorList>
            <person name="Chen M.-X."/>
        </authorList>
    </citation>
    <scope>NUCLEOTIDE SEQUENCE [LARGE SCALE GENOMIC DNA]</scope>
    <source>
        <strain evidence="3">BL9</strain>
    </source>
</reference>
<dbReference type="RefSeq" id="WP_115362168.1">
    <property type="nucleotide sequence ID" value="NZ_QDKL01000002.1"/>
</dbReference>
<feature type="chain" id="PRO_5045266569" evidence="1">
    <location>
        <begin position="21"/>
        <end position="163"/>
    </location>
</feature>
<evidence type="ECO:0000313" key="3">
    <source>
        <dbReference type="Proteomes" id="UP000443582"/>
    </source>
</evidence>
<dbReference type="Proteomes" id="UP000443582">
    <property type="component" value="Unassembled WGS sequence"/>
</dbReference>
<gene>
    <name evidence="2" type="ORF">DAY19_10555</name>
</gene>
<name>A0ABY0IHY8_9BACT</name>
<evidence type="ECO:0000256" key="1">
    <source>
        <dbReference type="SAM" id="SignalP"/>
    </source>
</evidence>
<dbReference type="EMBL" id="QDKL01000002">
    <property type="protein sequence ID" value="RZF22114.1"/>
    <property type="molecule type" value="Genomic_DNA"/>
</dbReference>
<comment type="caution">
    <text evidence="2">The sequence shown here is derived from an EMBL/GenBank/DDBJ whole genome shotgun (WGS) entry which is preliminary data.</text>
</comment>
<protein>
    <submittedName>
        <fullName evidence="2">Uncharacterized protein</fullName>
    </submittedName>
</protein>
<keyword evidence="1" id="KW-0732">Signal</keyword>
<organism evidence="2 3">
    <name type="scientific">Halobacteriovorax vibrionivorans</name>
    <dbReference type="NCBI Taxonomy" id="2152716"/>
    <lineage>
        <taxon>Bacteria</taxon>
        <taxon>Pseudomonadati</taxon>
        <taxon>Bdellovibrionota</taxon>
        <taxon>Bacteriovoracia</taxon>
        <taxon>Bacteriovoracales</taxon>
        <taxon>Halobacteriovoraceae</taxon>
        <taxon>Halobacteriovorax</taxon>
    </lineage>
</organism>
<feature type="signal peptide" evidence="1">
    <location>
        <begin position="1"/>
        <end position="20"/>
    </location>
</feature>
<proteinExistence type="predicted"/>